<reference evidence="2" key="1">
    <citation type="submission" date="2020-03" db="EMBL/GenBank/DDBJ databases">
        <title>The deep terrestrial virosphere.</title>
        <authorList>
            <person name="Holmfeldt K."/>
            <person name="Nilsson E."/>
            <person name="Simone D."/>
            <person name="Lopez-Fernandez M."/>
            <person name="Wu X."/>
            <person name="de Brujin I."/>
            <person name="Lundin D."/>
            <person name="Andersson A."/>
            <person name="Bertilsson S."/>
            <person name="Dopson M."/>
        </authorList>
    </citation>
    <scope>NUCLEOTIDE SEQUENCE</scope>
    <source>
        <strain evidence="2">MM171A00115</strain>
        <strain evidence="3">MM171B00172</strain>
    </source>
</reference>
<gene>
    <name evidence="2" type="ORF">MM171A00115_0067</name>
    <name evidence="3" type="ORF">MM171B00172_0040</name>
</gene>
<evidence type="ECO:0000256" key="1">
    <source>
        <dbReference type="SAM" id="MobiDB-lite"/>
    </source>
</evidence>
<protein>
    <submittedName>
        <fullName evidence="2">Uncharacterized protein</fullName>
    </submittedName>
</protein>
<evidence type="ECO:0000313" key="2">
    <source>
        <dbReference type="EMBL" id="QJB01314.1"/>
    </source>
</evidence>
<accession>A0A6M3M2M2</accession>
<evidence type="ECO:0000313" key="3">
    <source>
        <dbReference type="EMBL" id="QJB04798.1"/>
    </source>
</evidence>
<dbReference type="EMBL" id="MT143707">
    <property type="protein sequence ID" value="QJB01314.1"/>
    <property type="molecule type" value="Genomic_DNA"/>
</dbReference>
<dbReference type="EMBL" id="MT143890">
    <property type="protein sequence ID" value="QJB04798.1"/>
    <property type="molecule type" value="Genomic_DNA"/>
</dbReference>
<feature type="region of interest" description="Disordered" evidence="1">
    <location>
        <begin position="44"/>
        <end position="64"/>
    </location>
</feature>
<sequence length="64" mass="6744">MDTAQHATPRCPVYLHPACASKPDTVLSIQQATRQLVVISGGRPTLKPVTTHTDNFGPFGGDAA</sequence>
<organism evidence="2">
    <name type="scientific">viral metagenome</name>
    <dbReference type="NCBI Taxonomy" id="1070528"/>
    <lineage>
        <taxon>unclassified sequences</taxon>
        <taxon>metagenomes</taxon>
        <taxon>organismal metagenomes</taxon>
    </lineage>
</organism>
<proteinExistence type="predicted"/>
<name>A0A6M3M2M2_9ZZZZ</name>
<dbReference type="AlphaFoldDB" id="A0A6M3M2M2"/>